<comment type="function">
    <text evidence="5">Involved in the import of GDP-mannose from the cytoplasm into the Golgi lumen.</text>
</comment>
<dbReference type="InterPro" id="IPR050186">
    <property type="entry name" value="TPT_transporter"/>
</dbReference>
<protein>
    <recommendedName>
        <fullName evidence="5">GDP-mannose transporter</fullName>
        <shortName evidence="5">GMT</shortName>
    </recommendedName>
</protein>
<keyword evidence="5" id="KW-0813">Transport</keyword>
<feature type="transmembrane region" description="Helical" evidence="5">
    <location>
        <begin position="425"/>
        <end position="445"/>
    </location>
</feature>
<evidence type="ECO:0000256" key="1">
    <source>
        <dbReference type="ARBA" id="ARBA00004141"/>
    </source>
</evidence>
<keyword evidence="3 5" id="KW-1133">Transmembrane helix</keyword>
<dbReference type="GO" id="GO:0000139">
    <property type="term" value="C:Golgi membrane"/>
    <property type="evidence" value="ECO:0007669"/>
    <property type="project" value="UniProtKB-SubCell"/>
</dbReference>
<feature type="transmembrane region" description="Helical" evidence="5">
    <location>
        <begin position="358"/>
        <end position="376"/>
    </location>
</feature>
<keyword evidence="5" id="KW-0333">Golgi apparatus</keyword>
<evidence type="ECO:0000313" key="7">
    <source>
        <dbReference type="EMBL" id="WWC91049.1"/>
    </source>
</evidence>
<accession>A0AAX4K0Z4</accession>
<evidence type="ECO:0000256" key="2">
    <source>
        <dbReference type="ARBA" id="ARBA00022692"/>
    </source>
</evidence>
<dbReference type="GeneID" id="91096660"/>
<evidence type="ECO:0000256" key="6">
    <source>
        <dbReference type="SAM" id="MobiDB-lite"/>
    </source>
</evidence>
<feature type="transmembrane region" description="Helical" evidence="5">
    <location>
        <begin position="451"/>
        <end position="470"/>
    </location>
</feature>
<feature type="region of interest" description="Disordered" evidence="6">
    <location>
        <begin position="64"/>
        <end position="83"/>
    </location>
</feature>
<feature type="region of interest" description="Disordered" evidence="6">
    <location>
        <begin position="91"/>
        <end position="149"/>
    </location>
</feature>
<feature type="transmembrane region" description="Helical" evidence="5">
    <location>
        <begin position="325"/>
        <end position="342"/>
    </location>
</feature>
<dbReference type="GO" id="GO:0005789">
    <property type="term" value="C:endoplasmic reticulum membrane"/>
    <property type="evidence" value="ECO:0007669"/>
    <property type="project" value="UniProtKB-SubCell"/>
</dbReference>
<sequence>MSSSYHNDNDNRVSGSGSGSDLRQPLPLYHRNTLGSSSSSFSPRSRLGINSYPSLGLLIPSPIQERSNEKSRLPTPSSFSASDRSYQLDLNNMSKPFVPTPNISRPGTPSSQYNKDDNAASSMLLNNLGAEREREGRERREERKENAQLSGKEQALPILSYCAASIMMTVVNKYVVSGANFTMTFLLLAIQSAVCVLAVWSVKRLGIITFRDFDMKDAKAWWPISTLLVAVIYTGSKALQFLSIPVYTIFKNLTIILIAYGEVFMFNGVVTGLTLCSFALMVGSSVIAAWADISSFLNAAPELDPTTGLEIVTGPISTIGGINAGYVWMAFNCLASAAYVLFMRKRIKVTGFKDWDSMFYNNFLSIPVLVVFSLVIEDWGSESLSLNFPASNRVILLSAIAFSGAAAVFISYSTAWCVRVCGSTTYSMVGALNKLPVAASGMLFFGDPASFGNVSAIGVGGLAGIVYAVAKTNQAKVNQANALKAAGGRA</sequence>
<dbReference type="AlphaFoldDB" id="A0AAX4K0Z4"/>
<dbReference type="PANTHER" id="PTHR11132">
    <property type="entry name" value="SOLUTE CARRIER FAMILY 35"/>
    <property type="match status" value="1"/>
</dbReference>
<evidence type="ECO:0000256" key="5">
    <source>
        <dbReference type="RuleBase" id="RU367097"/>
    </source>
</evidence>
<keyword evidence="5" id="KW-0256">Endoplasmic reticulum</keyword>
<proteinExistence type="inferred from homology"/>
<feature type="compositionally biased region" description="Polar residues" evidence="6">
    <location>
        <begin position="74"/>
        <end position="83"/>
    </location>
</feature>
<dbReference type="RefSeq" id="XP_066077812.1">
    <property type="nucleotide sequence ID" value="XM_066221715.1"/>
</dbReference>
<gene>
    <name evidence="7" type="ORF">L201_005990</name>
</gene>
<comment type="subunit">
    <text evidence="5">Homooligomer.</text>
</comment>
<evidence type="ECO:0000256" key="4">
    <source>
        <dbReference type="ARBA" id="ARBA00023136"/>
    </source>
</evidence>
<dbReference type="EMBL" id="CP144105">
    <property type="protein sequence ID" value="WWC91049.1"/>
    <property type="molecule type" value="Genomic_DNA"/>
</dbReference>
<keyword evidence="5" id="KW-0968">Cytoplasmic vesicle</keyword>
<reference evidence="7 8" key="1">
    <citation type="submission" date="2024-01" db="EMBL/GenBank/DDBJ databases">
        <title>Comparative genomics of Cryptococcus and Kwoniella reveals pathogenesis evolution and contrasting modes of karyotype evolution via chromosome fusion or intercentromeric recombination.</title>
        <authorList>
            <person name="Coelho M.A."/>
            <person name="David-Palma M."/>
            <person name="Shea T."/>
            <person name="Bowers K."/>
            <person name="McGinley-Smith S."/>
            <person name="Mohammad A.W."/>
            <person name="Gnirke A."/>
            <person name="Yurkov A.M."/>
            <person name="Nowrousian M."/>
            <person name="Sun S."/>
            <person name="Cuomo C.A."/>
            <person name="Heitman J."/>
        </authorList>
    </citation>
    <scope>NUCLEOTIDE SEQUENCE [LARGE SCALE GENOMIC DNA]</scope>
    <source>
        <strain evidence="7 8">CBS 6074</strain>
    </source>
</reference>
<organism evidence="7 8">
    <name type="scientific">Kwoniella dendrophila CBS 6074</name>
    <dbReference type="NCBI Taxonomy" id="1295534"/>
    <lineage>
        <taxon>Eukaryota</taxon>
        <taxon>Fungi</taxon>
        <taxon>Dikarya</taxon>
        <taxon>Basidiomycota</taxon>
        <taxon>Agaricomycotina</taxon>
        <taxon>Tremellomycetes</taxon>
        <taxon>Tremellales</taxon>
        <taxon>Cryptococcaceae</taxon>
        <taxon>Kwoniella</taxon>
    </lineage>
</organism>
<comment type="similarity">
    <text evidence="5">Belongs to the TPT transporter family. SLC35D subfamily.</text>
</comment>
<dbReference type="Proteomes" id="UP001355207">
    <property type="component" value="Chromosome 8"/>
</dbReference>
<feature type="transmembrane region" description="Helical" evidence="5">
    <location>
        <begin position="181"/>
        <end position="200"/>
    </location>
</feature>
<feature type="region of interest" description="Disordered" evidence="6">
    <location>
        <begin position="1"/>
        <end position="45"/>
    </location>
</feature>
<dbReference type="NCBIfam" id="TIGR00803">
    <property type="entry name" value="nst"/>
    <property type="match status" value="1"/>
</dbReference>
<feature type="compositionally biased region" description="Low complexity" evidence="6">
    <location>
        <begin position="36"/>
        <end position="45"/>
    </location>
</feature>
<feature type="transmembrane region" description="Helical" evidence="5">
    <location>
        <begin position="396"/>
        <end position="418"/>
    </location>
</feature>
<feature type="compositionally biased region" description="Polar residues" evidence="6">
    <location>
        <begin position="101"/>
        <end position="125"/>
    </location>
</feature>
<keyword evidence="8" id="KW-1185">Reference proteome</keyword>
<keyword evidence="2 5" id="KW-0812">Transmembrane</keyword>
<feature type="compositionally biased region" description="Basic and acidic residues" evidence="6">
    <location>
        <begin position="130"/>
        <end position="146"/>
    </location>
</feature>
<feature type="transmembrane region" description="Helical" evidence="5">
    <location>
        <begin position="268"/>
        <end position="291"/>
    </location>
</feature>
<comment type="subcellular location">
    <subcellularLocation>
        <location evidence="5">Golgi apparatus membrane</location>
        <topology evidence="5">Multi-pass membrane protein</topology>
    </subcellularLocation>
    <subcellularLocation>
        <location evidence="5">Cytoplasmic vesicle membrane</location>
        <topology evidence="5">Multi-pass membrane protein</topology>
    </subcellularLocation>
    <subcellularLocation>
        <location evidence="5">Endoplasmic reticulum membrane</location>
        <topology evidence="5">Multi-pass membrane protein</topology>
    </subcellularLocation>
    <subcellularLocation>
        <location evidence="1">Membrane</location>
        <topology evidence="1">Multi-pass membrane protein</topology>
    </subcellularLocation>
</comment>
<keyword evidence="4 5" id="KW-0472">Membrane</keyword>
<feature type="compositionally biased region" description="Polar residues" evidence="6">
    <location>
        <begin position="1"/>
        <end position="21"/>
    </location>
</feature>
<feature type="transmembrane region" description="Helical" evidence="5">
    <location>
        <begin position="220"/>
        <end position="236"/>
    </location>
</feature>
<evidence type="ECO:0000313" key="8">
    <source>
        <dbReference type="Proteomes" id="UP001355207"/>
    </source>
</evidence>
<name>A0AAX4K0Z4_9TREE</name>
<keyword evidence="5" id="KW-0762">Sugar transport</keyword>
<dbReference type="GO" id="GO:0030659">
    <property type="term" value="C:cytoplasmic vesicle membrane"/>
    <property type="evidence" value="ECO:0007669"/>
    <property type="project" value="UniProtKB-SubCell"/>
</dbReference>
<evidence type="ECO:0000256" key="3">
    <source>
        <dbReference type="ARBA" id="ARBA00022989"/>
    </source>
</evidence>